<comment type="caution">
    <text evidence="7">The sequence shown here is derived from an EMBL/GenBank/DDBJ whole genome shotgun (WGS) entry which is preliminary data.</text>
</comment>
<dbReference type="Pfam" id="PF00528">
    <property type="entry name" value="BPD_transp_1"/>
    <property type="match status" value="1"/>
</dbReference>
<keyword evidence="4 5" id="KW-0472">Membrane</keyword>
<evidence type="ECO:0000256" key="4">
    <source>
        <dbReference type="ARBA" id="ARBA00023136"/>
    </source>
</evidence>
<dbReference type="PROSITE" id="PS50928">
    <property type="entry name" value="ABC_TM1"/>
    <property type="match status" value="1"/>
</dbReference>
<dbReference type="InterPro" id="IPR035906">
    <property type="entry name" value="MetI-like_sf"/>
</dbReference>
<feature type="transmembrane region" description="Helical" evidence="5">
    <location>
        <begin position="67"/>
        <end position="91"/>
    </location>
</feature>
<keyword evidence="3 5" id="KW-1133">Transmembrane helix</keyword>
<reference evidence="8" key="1">
    <citation type="submission" date="2017-04" db="EMBL/GenBank/DDBJ databases">
        <title>Finegoldia magna isolated from orthopedic joint implant-associated infections.</title>
        <authorList>
            <person name="Bjorklund S."/>
            <person name="Bruggemann H."/>
            <person name="Jensen A."/>
            <person name="Hellmark B."/>
            <person name="Soderquist B."/>
        </authorList>
    </citation>
    <scope>NUCLEOTIDE SEQUENCE [LARGE SCALE GENOMIC DNA]</scope>
    <source>
        <strain evidence="8">08T492</strain>
    </source>
</reference>
<evidence type="ECO:0000256" key="3">
    <source>
        <dbReference type="ARBA" id="ARBA00022989"/>
    </source>
</evidence>
<comment type="subcellular location">
    <subcellularLocation>
        <location evidence="5">Cell membrane</location>
        <topology evidence="5">Multi-pass membrane protein</topology>
    </subcellularLocation>
    <subcellularLocation>
        <location evidence="1">Membrane</location>
        <topology evidence="1">Multi-pass membrane protein</topology>
    </subcellularLocation>
</comment>
<evidence type="ECO:0000313" key="8">
    <source>
        <dbReference type="Proteomes" id="UP000215361"/>
    </source>
</evidence>
<evidence type="ECO:0000256" key="5">
    <source>
        <dbReference type="RuleBase" id="RU363032"/>
    </source>
</evidence>
<gene>
    <name evidence="7" type="ORF">B9N56_00215</name>
</gene>
<evidence type="ECO:0000256" key="1">
    <source>
        <dbReference type="ARBA" id="ARBA00004141"/>
    </source>
</evidence>
<dbReference type="GO" id="GO:0005886">
    <property type="term" value="C:plasma membrane"/>
    <property type="evidence" value="ECO:0007669"/>
    <property type="project" value="UniProtKB-SubCell"/>
</dbReference>
<evidence type="ECO:0000256" key="2">
    <source>
        <dbReference type="ARBA" id="ARBA00022692"/>
    </source>
</evidence>
<comment type="similarity">
    <text evidence="5">Belongs to the binding-protein-dependent transport system permease family.</text>
</comment>
<dbReference type="PANTHER" id="PTHR43470:SF3">
    <property type="entry name" value="PHOSPHATE TRANSPORT SYSTEM PERMEASE PROTEIN PSTA-RELATED"/>
    <property type="match status" value="1"/>
</dbReference>
<name>A0A233W5N7_FINMA</name>
<evidence type="ECO:0000313" key="7">
    <source>
        <dbReference type="EMBL" id="OXZ39904.1"/>
    </source>
</evidence>
<accession>A0A233W5N7</accession>
<sequence length="283" mass="31323">MTKFKDFLIKLWVYLSFAVVFFFVFKIFYFLISKGISSVNLEFLTQNPQGLPLGTTGGIKSSIIGSFWLMIIAMGISTLLGVFCAIYRVFYCKSKILKSVISLIIQCIASIPSIIIGMFVYGFFIVTLNISKSLLTAAIALSLIVFPFVEVNIEKSIAEINKNTIKDSFSLGIDKTYMIRKLVMPMIYRNIITISLLAGSYAIGATAPLLLTGAVFMNNSISLFKPVTALPFHLHMLLSQSIAIEKAYATALVLIMILIILHILAYVVLVFSGGKLVEHITNK</sequence>
<feature type="transmembrane region" description="Helical" evidence="5">
    <location>
        <begin position="187"/>
        <end position="216"/>
    </location>
</feature>
<dbReference type="AlphaFoldDB" id="A0A233W5N7"/>
<feature type="transmembrane region" description="Helical" evidence="5">
    <location>
        <begin position="247"/>
        <end position="271"/>
    </location>
</feature>
<dbReference type="Proteomes" id="UP000215361">
    <property type="component" value="Unassembled WGS sequence"/>
</dbReference>
<protein>
    <submittedName>
        <fullName evidence="7">Phosphate ABC transporter permease</fullName>
    </submittedName>
</protein>
<dbReference type="RefSeq" id="WP_094202405.1">
    <property type="nucleotide sequence ID" value="NZ_NDYI01000001.1"/>
</dbReference>
<dbReference type="InterPro" id="IPR000515">
    <property type="entry name" value="MetI-like"/>
</dbReference>
<dbReference type="EMBL" id="NDYI01000001">
    <property type="protein sequence ID" value="OXZ39904.1"/>
    <property type="molecule type" value="Genomic_DNA"/>
</dbReference>
<proteinExistence type="inferred from homology"/>
<feature type="transmembrane region" description="Helical" evidence="5">
    <location>
        <begin position="12"/>
        <end position="32"/>
    </location>
</feature>
<evidence type="ECO:0000259" key="6">
    <source>
        <dbReference type="PROSITE" id="PS50928"/>
    </source>
</evidence>
<keyword evidence="5" id="KW-0813">Transport</keyword>
<feature type="transmembrane region" description="Helical" evidence="5">
    <location>
        <begin position="134"/>
        <end position="153"/>
    </location>
</feature>
<dbReference type="CDD" id="cd06261">
    <property type="entry name" value="TM_PBP2"/>
    <property type="match status" value="1"/>
</dbReference>
<dbReference type="GO" id="GO:0055085">
    <property type="term" value="P:transmembrane transport"/>
    <property type="evidence" value="ECO:0007669"/>
    <property type="project" value="InterPro"/>
</dbReference>
<organism evidence="7 8">
    <name type="scientific">Finegoldia magna</name>
    <name type="common">Peptostreptococcus magnus</name>
    <dbReference type="NCBI Taxonomy" id="1260"/>
    <lineage>
        <taxon>Bacteria</taxon>
        <taxon>Bacillati</taxon>
        <taxon>Bacillota</taxon>
        <taxon>Tissierellia</taxon>
        <taxon>Tissierellales</taxon>
        <taxon>Peptoniphilaceae</taxon>
        <taxon>Finegoldia</taxon>
    </lineage>
</organism>
<dbReference type="SUPFAM" id="SSF161098">
    <property type="entry name" value="MetI-like"/>
    <property type="match status" value="1"/>
</dbReference>
<feature type="transmembrane region" description="Helical" evidence="5">
    <location>
        <begin position="103"/>
        <end position="128"/>
    </location>
</feature>
<feature type="domain" description="ABC transmembrane type-1" evidence="6">
    <location>
        <begin position="63"/>
        <end position="265"/>
    </location>
</feature>
<dbReference type="PANTHER" id="PTHR43470">
    <property type="entry name" value="PHOSPHATE TRANSPORT SYSTEM PERMEASE PROTEIN PSTA-RELATED"/>
    <property type="match status" value="1"/>
</dbReference>
<keyword evidence="2 5" id="KW-0812">Transmembrane</keyword>
<dbReference type="Gene3D" id="1.10.3720.10">
    <property type="entry name" value="MetI-like"/>
    <property type="match status" value="1"/>
</dbReference>